<evidence type="ECO:0000313" key="1">
    <source>
        <dbReference type="EMBL" id="QHT37605.1"/>
    </source>
</evidence>
<name>A0A6C0FEP3_9ZZZZ</name>
<sequence>MKKYFKSITKKFKSCLIVSFFILGLLFTLTYKHSDLVEGFDVNDKCPNLLVKKGKELHLVNTKKAMIPGVNPIKFNNLEEYAEFVKYQKYMNINCPILYYEETYDVQNNKGFRLQNDPLNKKGGLPSNISKKYNVTDTKNPLDKANHFSGVENENQNIGIKTKLDDIVLEATINPMDSAWKGDAATKASIKKGDFVGRTRNMNNPFEDQKILLSNN</sequence>
<organism evidence="1">
    <name type="scientific">viral metagenome</name>
    <dbReference type="NCBI Taxonomy" id="1070528"/>
    <lineage>
        <taxon>unclassified sequences</taxon>
        <taxon>metagenomes</taxon>
        <taxon>organismal metagenomes</taxon>
    </lineage>
</organism>
<dbReference type="AlphaFoldDB" id="A0A6C0FEP3"/>
<dbReference type="EMBL" id="MN738800">
    <property type="protein sequence ID" value="QHT37605.1"/>
    <property type="molecule type" value="Genomic_DNA"/>
</dbReference>
<accession>A0A6C0FEP3</accession>
<reference evidence="1" key="1">
    <citation type="journal article" date="2020" name="Nature">
        <title>Giant virus diversity and host interactions through global metagenomics.</title>
        <authorList>
            <person name="Schulz F."/>
            <person name="Roux S."/>
            <person name="Paez-Espino D."/>
            <person name="Jungbluth S."/>
            <person name="Walsh D.A."/>
            <person name="Denef V.J."/>
            <person name="McMahon K.D."/>
            <person name="Konstantinidis K.T."/>
            <person name="Eloe-Fadrosh E.A."/>
            <person name="Kyrpides N.C."/>
            <person name="Woyke T."/>
        </authorList>
    </citation>
    <scope>NUCLEOTIDE SEQUENCE</scope>
    <source>
        <strain evidence="1">GVMAG-S-ERX555997-44</strain>
    </source>
</reference>
<protein>
    <submittedName>
        <fullName evidence="1">Uncharacterized protein</fullName>
    </submittedName>
</protein>
<proteinExistence type="predicted"/>